<gene>
    <name evidence="1" type="ORF">FWK35_00023050</name>
</gene>
<dbReference type="PANTHER" id="PTHR37162">
    <property type="entry name" value="HAT FAMILY DIMERISATION DOMAINCONTAINING PROTEIN-RELATED"/>
    <property type="match status" value="1"/>
</dbReference>
<comment type="caution">
    <text evidence="1">The sequence shown here is derived from an EMBL/GenBank/DDBJ whole genome shotgun (WGS) entry which is preliminary data.</text>
</comment>
<keyword evidence="1" id="KW-0436">Ligase</keyword>
<evidence type="ECO:0000313" key="1">
    <source>
        <dbReference type="EMBL" id="KAF0747497.1"/>
    </source>
</evidence>
<protein>
    <submittedName>
        <fullName evidence="1">E3 SUMO-protein ligase KIAA1586-like</fullName>
    </submittedName>
</protein>
<evidence type="ECO:0000313" key="2">
    <source>
        <dbReference type="Proteomes" id="UP000478052"/>
    </source>
</evidence>
<organism evidence="1 2">
    <name type="scientific">Aphis craccivora</name>
    <name type="common">Cowpea aphid</name>
    <dbReference type="NCBI Taxonomy" id="307492"/>
    <lineage>
        <taxon>Eukaryota</taxon>
        <taxon>Metazoa</taxon>
        <taxon>Ecdysozoa</taxon>
        <taxon>Arthropoda</taxon>
        <taxon>Hexapoda</taxon>
        <taxon>Insecta</taxon>
        <taxon>Pterygota</taxon>
        <taxon>Neoptera</taxon>
        <taxon>Paraneoptera</taxon>
        <taxon>Hemiptera</taxon>
        <taxon>Sternorrhyncha</taxon>
        <taxon>Aphidomorpha</taxon>
        <taxon>Aphidoidea</taxon>
        <taxon>Aphididae</taxon>
        <taxon>Aphidini</taxon>
        <taxon>Aphis</taxon>
        <taxon>Aphis</taxon>
    </lineage>
</organism>
<dbReference type="EMBL" id="VUJU01006825">
    <property type="protein sequence ID" value="KAF0747497.1"/>
    <property type="molecule type" value="Genomic_DNA"/>
</dbReference>
<keyword evidence="2" id="KW-1185">Reference proteome</keyword>
<reference evidence="1 2" key="1">
    <citation type="submission" date="2019-08" db="EMBL/GenBank/DDBJ databases">
        <title>Whole genome of Aphis craccivora.</title>
        <authorList>
            <person name="Voronova N.V."/>
            <person name="Shulinski R.S."/>
            <person name="Bandarenka Y.V."/>
            <person name="Zhorov D.G."/>
            <person name="Warner D."/>
        </authorList>
    </citation>
    <scope>NUCLEOTIDE SEQUENCE [LARGE SCALE GENOMIC DNA]</scope>
    <source>
        <strain evidence="1">180601</strain>
        <tissue evidence="1">Whole Body</tissue>
    </source>
</reference>
<proteinExistence type="predicted"/>
<dbReference type="Proteomes" id="UP000478052">
    <property type="component" value="Unassembled WGS sequence"/>
</dbReference>
<sequence length="362" mass="42065">MIDPMSKFKSLKTLEDKTKESELRVSMFIVEHNISIRTSDHLVQLINSIPPEVMNNLTCKCKIVIFPYLLTDRSAIKHLAIVVRIMDKNRFLVRNEFACLEPISHATANNIFDVIIKFFNKNNIPYKDNLVGFASDGANAMFGFAKCRRRSYKDIYTYMKLSYKKQSEYKEFQVFVDAKPHKLLQASQTRWLSLHSCVKRILEQYKALKLYFESGHLIDNKAGNIHSVLSNLFTELYLNFLDFALPILTNVNLTFQSESPQIHLIYSKVATAYKTILDCYINNEYLNSTQLSQVQYRNPNNFLSTENIYSGGKCTAVLSNNSFSKRDINNFVTNCLNFYVECCHKLYKRFPFNSVHMKCLEL</sequence>
<accession>A0A6G0Y246</accession>
<dbReference type="GO" id="GO:0016874">
    <property type="term" value="F:ligase activity"/>
    <property type="evidence" value="ECO:0007669"/>
    <property type="project" value="UniProtKB-KW"/>
</dbReference>
<dbReference type="PANTHER" id="PTHR37162:SF1">
    <property type="entry name" value="BED-TYPE DOMAIN-CONTAINING PROTEIN"/>
    <property type="match status" value="1"/>
</dbReference>
<name>A0A6G0Y246_APHCR</name>
<dbReference type="AlphaFoldDB" id="A0A6G0Y246"/>
<dbReference type="OrthoDB" id="6625780at2759"/>